<proteinExistence type="predicted"/>
<evidence type="ECO:0000256" key="1">
    <source>
        <dbReference type="SAM" id="MobiDB-lite"/>
    </source>
</evidence>
<gene>
    <name evidence="2" type="primary">AlNc14C260G9788</name>
    <name evidence="2" type="ORF">ALNC14_109520</name>
</gene>
<dbReference type="AlphaFoldDB" id="F0WTW4"/>
<feature type="region of interest" description="Disordered" evidence="1">
    <location>
        <begin position="95"/>
        <end position="115"/>
    </location>
</feature>
<accession>F0WTW4</accession>
<reference evidence="2" key="2">
    <citation type="submission" date="2011-02" db="EMBL/GenBank/DDBJ databases">
        <authorList>
            <person name="MacLean D."/>
        </authorList>
    </citation>
    <scope>NUCLEOTIDE SEQUENCE</scope>
</reference>
<dbReference type="HOGENOM" id="CLU_112674_0_0_1"/>
<reference evidence="2" key="1">
    <citation type="journal article" date="2011" name="PLoS Biol.">
        <title>Gene gain and loss during evolution of obligate parasitism in the white rust pathogen of Arabidopsis thaliana.</title>
        <authorList>
            <person name="Kemen E."/>
            <person name="Gardiner A."/>
            <person name="Schultz-Larsen T."/>
            <person name="Kemen A.C."/>
            <person name="Balmuth A.L."/>
            <person name="Robert-Seilaniantz A."/>
            <person name="Bailey K."/>
            <person name="Holub E."/>
            <person name="Studholme D.J."/>
            <person name="Maclean D."/>
            <person name="Jones J.D."/>
        </authorList>
    </citation>
    <scope>NUCLEOTIDE SEQUENCE</scope>
</reference>
<evidence type="ECO:0000313" key="2">
    <source>
        <dbReference type="EMBL" id="CCA24808.1"/>
    </source>
</evidence>
<feature type="compositionally biased region" description="Low complexity" evidence="1">
    <location>
        <begin position="98"/>
        <end position="115"/>
    </location>
</feature>
<protein>
    <submittedName>
        <fullName evidence="2">AlNc14C260G9788 protein</fullName>
    </submittedName>
</protein>
<sequence>MSPRDRIADAAKSAKPADVVDRSERTINLNNEEKLEVPEAALIKVLTMLEGLSERMCRMESSQSGQARWHRKDSAESSVFDSVWGVGAAMNLQALERNPSPNGSPNLSPASYFGA</sequence>
<name>F0WTW4_9STRA</name>
<organism evidence="2">
    <name type="scientific">Albugo laibachii Nc14</name>
    <dbReference type="NCBI Taxonomy" id="890382"/>
    <lineage>
        <taxon>Eukaryota</taxon>
        <taxon>Sar</taxon>
        <taxon>Stramenopiles</taxon>
        <taxon>Oomycota</taxon>
        <taxon>Peronosporomycetes</taxon>
        <taxon>Albuginales</taxon>
        <taxon>Albuginaceae</taxon>
        <taxon>Albugo</taxon>
    </lineage>
</organism>
<dbReference type="EMBL" id="FR824305">
    <property type="protein sequence ID" value="CCA24808.1"/>
    <property type="molecule type" value="Genomic_DNA"/>
</dbReference>